<keyword evidence="3" id="KW-0012">Acyltransferase</keyword>
<keyword evidence="4" id="KW-1133">Transmembrane helix</keyword>
<keyword evidence="8" id="KW-1185">Reference proteome</keyword>
<evidence type="ECO:0000256" key="4">
    <source>
        <dbReference type="SAM" id="Phobius"/>
    </source>
</evidence>
<protein>
    <recommendedName>
        <fullName evidence="6">Phospholipid/glycerol acyltransferase domain-containing protein</fullName>
    </recommendedName>
</protein>
<feature type="signal peptide" evidence="5">
    <location>
        <begin position="1"/>
        <end position="22"/>
    </location>
</feature>
<dbReference type="SUPFAM" id="SSF69593">
    <property type="entry name" value="Glycerol-3-phosphate (1)-acyltransferase"/>
    <property type="match status" value="1"/>
</dbReference>
<comment type="caution">
    <text evidence="7">The sequence shown here is derived from an EMBL/GenBank/DDBJ whole genome shotgun (WGS) entry which is preliminary data.</text>
</comment>
<dbReference type="Proteomes" id="UP000886523">
    <property type="component" value="Unassembled WGS sequence"/>
</dbReference>
<dbReference type="SMART" id="SM00563">
    <property type="entry name" value="PlsC"/>
    <property type="match status" value="1"/>
</dbReference>
<evidence type="ECO:0000256" key="2">
    <source>
        <dbReference type="ARBA" id="ARBA00022679"/>
    </source>
</evidence>
<dbReference type="GO" id="GO:0005783">
    <property type="term" value="C:endoplasmic reticulum"/>
    <property type="evidence" value="ECO:0007669"/>
    <property type="project" value="TreeGrafter"/>
</dbReference>
<sequence>MVGAILPVLVTQLFAPTSFVLTYEGLDSADSILERDAEGQIVRINVPQQLVIMANHQIYADWMYLWCLTYYMHAHDQVTIILKKSLKHIPFIGWGMQFYRFIFLARSWSADRIYLGKHLVSIAQRAQRAGQAFALLIFPEGTLVSQDTRPLSKKYADKISIADMEHTLLPRSTGLHFILRTLGPAIPSLQVLDVTIGYAGVPAKGYGQDHYTLRSIFFQGVPPPKIHVHLRLYPVSLIPIGNTSGKNTVGHGAEASPEEAAKFDSWLRERWIEKDRLMDGFYRDGKFSPPAGPATSVEIPVRLLNRWEALDAYAWFAPVIAGYLLRFAGGWVMAKFASGT</sequence>
<dbReference type="OrthoDB" id="189226at2759"/>
<reference evidence="7" key="1">
    <citation type="journal article" date="2020" name="Nat. Commun.">
        <title>Large-scale genome sequencing of mycorrhizal fungi provides insights into the early evolution of symbiotic traits.</title>
        <authorList>
            <person name="Miyauchi S."/>
            <person name="Kiss E."/>
            <person name="Kuo A."/>
            <person name="Drula E."/>
            <person name="Kohler A."/>
            <person name="Sanchez-Garcia M."/>
            <person name="Morin E."/>
            <person name="Andreopoulos B."/>
            <person name="Barry K.W."/>
            <person name="Bonito G."/>
            <person name="Buee M."/>
            <person name="Carver A."/>
            <person name="Chen C."/>
            <person name="Cichocki N."/>
            <person name="Clum A."/>
            <person name="Culley D."/>
            <person name="Crous P.W."/>
            <person name="Fauchery L."/>
            <person name="Girlanda M."/>
            <person name="Hayes R.D."/>
            <person name="Keri Z."/>
            <person name="LaButti K."/>
            <person name="Lipzen A."/>
            <person name="Lombard V."/>
            <person name="Magnuson J."/>
            <person name="Maillard F."/>
            <person name="Murat C."/>
            <person name="Nolan M."/>
            <person name="Ohm R.A."/>
            <person name="Pangilinan J."/>
            <person name="Pereira M.F."/>
            <person name="Perotto S."/>
            <person name="Peter M."/>
            <person name="Pfister S."/>
            <person name="Riley R."/>
            <person name="Sitrit Y."/>
            <person name="Stielow J.B."/>
            <person name="Szollosi G."/>
            <person name="Zifcakova L."/>
            <person name="Stursova M."/>
            <person name="Spatafora J.W."/>
            <person name="Tedersoo L."/>
            <person name="Vaario L.M."/>
            <person name="Yamada A."/>
            <person name="Yan M."/>
            <person name="Wang P."/>
            <person name="Xu J."/>
            <person name="Bruns T."/>
            <person name="Baldrian P."/>
            <person name="Vilgalys R."/>
            <person name="Dunand C."/>
            <person name="Henrissat B."/>
            <person name="Grigoriev I.V."/>
            <person name="Hibbett D."/>
            <person name="Nagy L.G."/>
            <person name="Martin F.M."/>
        </authorList>
    </citation>
    <scope>NUCLEOTIDE SEQUENCE</scope>
    <source>
        <strain evidence="7">UP504</strain>
    </source>
</reference>
<keyword evidence="2" id="KW-0808">Transferase</keyword>
<feature type="domain" description="Phospholipid/glycerol acyltransferase" evidence="6">
    <location>
        <begin position="50"/>
        <end position="176"/>
    </location>
</feature>
<comment type="similarity">
    <text evidence="1">Belongs to the 1-acyl-sn-glycerol-3-phosphate acyltransferase family.</text>
</comment>
<evidence type="ECO:0000259" key="6">
    <source>
        <dbReference type="SMART" id="SM00563"/>
    </source>
</evidence>
<name>A0A9P6AX10_9AGAM</name>
<dbReference type="EMBL" id="MU128972">
    <property type="protein sequence ID" value="KAF9513447.1"/>
    <property type="molecule type" value="Genomic_DNA"/>
</dbReference>
<evidence type="ECO:0000313" key="8">
    <source>
        <dbReference type="Proteomes" id="UP000886523"/>
    </source>
</evidence>
<evidence type="ECO:0000313" key="7">
    <source>
        <dbReference type="EMBL" id="KAF9513447.1"/>
    </source>
</evidence>
<keyword evidence="4" id="KW-0472">Membrane</keyword>
<evidence type="ECO:0000256" key="3">
    <source>
        <dbReference type="ARBA" id="ARBA00023315"/>
    </source>
</evidence>
<dbReference type="CDD" id="cd07990">
    <property type="entry name" value="LPLAT_LCLAT1-like"/>
    <property type="match status" value="1"/>
</dbReference>
<dbReference type="PANTHER" id="PTHR10983">
    <property type="entry name" value="1-ACYLGLYCEROL-3-PHOSPHATE ACYLTRANSFERASE-RELATED"/>
    <property type="match status" value="1"/>
</dbReference>
<accession>A0A9P6AX10</accession>
<dbReference type="InterPro" id="IPR032098">
    <property type="entry name" value="Acyltransf_C"/>
</dbReference>
<dbReference type="AlphaFoldDB" id="A0A9P6AX10"/>
<dbReference type="PANTHER" id="PTHR10983:SF16">
    <property type="entry name" value="LYSOCARDIOLIPIN ACYLTRANSFERASE 1"/>
    <property type="match status" value="1"/>
</dbReference>
<dbReference type="InterPro" id="IPR002123">
    <property type="entry name" value="Plipid/glycerol_acylTrfase"/>
</dbReference>
<evidence type="ECO:0000256" key="5">
    <source>
        <dbReference type="SAM" id="SignalP"/>
    </source>
</evidence>
<dbReference type="Pfam" id="PF01553">
    <property type="entry name" value="Acyltransferase"/>
    <property type="match status" value="1"/>
</dbReference>
<dbReference type="GO" id="GO:0036149">
    <property type="term" value="P:phosphatidylinositol acyl-chain remodeling"/>
    <property type="evidence" value="ECO:0007669"/>
    <property type="project" value="TreeGrafter"/>
</dbReference>
<dbReference type="GO" id="GO:0016746">
    <property type="term" value="F:acyltransferase activity"/>
    <property type="evidence" value="ECO:0007669"/>
    <property type="project" value="UniProtKB-KW"/>
</dbReference>
<keyword evidence="5" id="KW-0732">Signal</keyword>
<evidence type="ECO:0000256" key="1">
    <source>
        <dbReference type="ARBA" id="ARBA00008655"/>
    </source>
</evidence>
<feature type="transmembrane region" description="Helical" evidence="4">
    <location>
        <begin position="312"/>
        <end position="334"/>
    </location>
</feature>
<proteinExistence type="inferred from homology"/>
<dbReference type="Pfam" id="PF16076">
    <property type="entry name" value="Acyltransf_C"/>
    <property type="match status" value="1"/>
</dbReference>
<feature type="chain" id="PRO_5040334550" description="Phospholipid/glycerol acyltransferase domain-containing protein" evidence="5">
    <location>
        <begin position="23"/>
        <end position="340"/>
    </location>
</feature>
<gene>
    <name evidence="7" type="ORF">BS47DRAFT_1296108</name>
</gene>
<keyword evidence="4" id="KW-0812">Transmembrane</keyword>
<organism evidence="7 8">
    <name type="scientific">Hydnum rufescens UP504</name>
    <dbReference type="NCBI Taxonomy" id="1448309"/>
    <lineage>
        <taxon>Eukaryota</taxon>
        <taxon>Fungi</taxon>
        <taxon>Dikarya</taxon>
        <taxon>Basidiomycota</taxon>
        <taxon>Agaricomycotina</taxon>
        <taxon>Agaricomycetes</taxon>
        <taxon>Cantharellales</taxon>
        <taxon>Hydnaceae</taxon>
        <taxon>Hydnum</taxon>
    </lineage>
</organism>